<dbReference type="Proteomes" id="UP000003793">
    <property type="component" value="Unassembled WGS sequence"/>
</dbReference>
<accession>C0BDT9</accession>
<dbReference type="EMBL" id="ABVR01000043">
    <property type="protein sequence ID" value="EEG88635.1"/>
    <property type="molecule type" value="Genomic_DNA"/>
</dbReference>
<organism evidence="1 2">
    <name type="scientific">Coprococcus comes ATCC 27758</name>
    <dbReference type="NCBI Taxonomy" id="470146"/>
    <lineage>
        <taxon>Bacteria</taxon>
        <taxon>Bacillati</taxon>
        <taxon>Bacillota</taxon>
        <taxon>Clostridia</taxon>
        <taxon>Lachnospirales</taxon>
        <taxon>Lachnospiraceae</taxon>
        <taxon>Coprococcus</taxon>
    </lineage>
</organism>
<evidence type="ECO:0000313" key="1">
    <source>
        <dbReference type="EMBL" id="EEG88635.1"/>
    </source>
</evidence>
<comment type="caution">
    <text evidence="1">The sequence shown here is derived from an EMBL/GenBank/DDBJ whole genome shotgun (WGS) entry which is preliminary data.</text>
</comment>
<protein>
    <submittedName>
        <fullName evidence="1">Uncharacterized protein</fullName>
    </submittedName>
</protein>
<reference evidence="1 2" key="1">
    <citation type="submission" date="2009-02" db="EMBL/GenBank/DDBJ databases">
        <authorList>
            <person name="Fulton L."/>
            <person name="Clifton S."/>
            <person name="Fulton B."/>
            <person name="Xu J."/>
            <person name="Minx P."/>
            <person name="Pepin K.H."/>
            <person name="Johnson M."/>
            <person name="Bhonagiri V."/>
            <person name="Nash W.E."/>
            <person name="Mardis E.R."/>
            <person name="Wilson R.K."/>
        </authorList>
    </citation>
    <scope>NUCLEOTIDE SEQUENCE [LARGE SCALE GENOMIC DNA]</scope>
    <source>
        <strain evidence="1 2">ATCC 27758</strain>
    </source>
</reference>
<name>C0BDT9_9FIRM</name>
<gene>
    <name evidence="1" type="ORF">COPCOM_03343</name>
</gene>
<dbReference type="HOGENOM" id="CLU_3116786_0_0_9"/>
<sequence length="50" mass="5824">MARLNVPYSISEYSLSNRSPTFPRLLLQAIFRSSFFIKRTSRLKIAVIFS</sequence>
<proteinExistence type="predicted"/>
<reference evidence="1 2" key="2">
    <citation type="submission" date="2009-03" db="EMBL/GenBank/DDBJ databases">
        <title>Draft genome sequence of Coprococcus comes (ATCC 27758).</title>
        <authorList>
            <person name="Sudarsanam P."/>
            <person name="Ley R."/>
            <person name="Guruge J."/>
            <person name="Turnbaugh P.J."/>
            <person name="Mahowald M."/>
            <person name="Liep D."/>
            <person name="Gordon J."/>
        </authorList>
    </citation>
    <scope>NUCLEOTIDE SEQUENCE [LARGE SCALE GENOMIC DNA]</scope>
    <source>
        <strain evidence="1 2">ATCC 27758</strain>
    </source>
</reference>
<dbReference type="AlphaFoldDB" id="C0BDT9"/>
<evidence type="ECO:0000313" key="2">
    <source>
        <dbReference type="Proteomes" id="UP000003793"/>
    </source>
</evidence>